<feature type="chain" id="PRO_5045905413" evidence="10">
    <location>
        <begin position="17"/>
        <end position="462"/>
    </location>
</feature>
<dbReference type="InterPro" id="IPR003006">
    <property type="entry name" value="Ig/MHC_CS"/>
</dbReference>
<evidence type="ECO:0000256" key="7">
    <source>
        <dbReference type="ARBA" id="ARBA00023136"/>
    </source>
</evidence>
<dbReference type="PROSITE" id="PS50835">
    <property type="entry name" value="IG_LIKE"/>
    <property type="match status" value="2"/>
</dbReference>
<evidence type="ECO:0000256" key="9">
    <source>
        <dbReference type="SAM" id="Phobius"/>
    </source>
</evidence>
<dbReference type="SUPFAM" id="SSF48726">
    <property type="entry name" value="Immunoglobulin"/>
    <property type="match status" value="4"/>
</dbReference>
<dbReference type="Pfam" id="PF13927">
    <property type="entry name" value="Ig_3"/>
    <property type="match status" value="1"/>
</dbReference>
<evidence type="ECO:0000256" key="10">
    <source>
        <dbReference type="SAM" id="SignalP"/>
    </source>
</evidence>
<evidence type="ECO:0000256" key="5">
    <source>
        <dbReference type="ARBA" id="ARBA00022889"/>
    </source>
</evidence>
<comment type="similarity">
    <text evidence="8">Belongs to the immunoglobulin superfamily. SIGLEC (sialic acid binding Ig-like lectin) family.</text>
</comment>
<dbReference type="PROSITE" id="PS00290">
    <property type="entry name" value="IG_MHC"/>
    <property type="match status" value="1"/>
</dbReference>
<evidence type="ECO:0000256" key="6">
    <source>
        <dbReference type="ARBA" id="ARBA00022989"/>
    </source>
</evidence>
<dbReference type="Gene3D" id="2.60.40.10">
    <property type="entry name" value="Immunoglobulins"/>
    <property type="match status" value="4"/>
</dbReference>
<keyword evidence="3" id="KW-0430">Lectin</keyword>
<keyword evidence="10" id="KW-0732">Signal</keyword>
<keyword evidence="12" id="KW-1185">Reference proteome</keyword>
<reference evidence="13" key="1">
    <citation type="submission" date="2025-08" db="UniProtKB">
        <authorList>
            <consortium name="RefSeq"/>
        </authorList>
    </citation>
    <scope>IDENTIFICATION</scope>
</reference>
<proteinExistence type="inferred from homology"/>
<organism evidence="12 13">
    <name type="scientific">Ceratotherium simum simum</name>
    <name type="common">Southern white rhinoceros</name>
    <dbReference type="NCBI Taxonomy" id="73337"/>
    <lineage>
        <taxon>Eukaryota</taxon>
        <taxon>Metazoa</taxon>
        <taxon>Chordata</taxon>
        <taxon>Craniata</taxon>
        <taxon>Vertebrata</taxon>
        <taxon>Euteleostomi</taxon>
        <taxon>Mammalia</taxon>
        <taxon>Eutheria</taxon>
        <taxon>Laurasiatheria</taxon>
        <taxon>Perissodactyla</taxon>
        <taxon>Rhinocerotidae</taxon>
        <taxon>Ceratotherium</taxon>
    </lineage>
</organism>
<evidence type="ECO:0000256" key="8">
    <source>
        <dbReference type="ARBA" id="ARBA00038361"/>
    </source>
</evidence>
<protein>
    <submittedName>
        <fullName evidence="13">Sialic acid-binding Ig-like lectin 5</fullName>
    </submittedName>
</protein>
<evidence type="ECO:0000313" key="12">
    <source>
        <dbReference type="Proteomes" id="UP000694910"/>
    </source>
</evidence>
<gene>
    <name evidence="13" type="primary">LOC101403734</name>
</gene>
<feature type="domain" description="Ig-like" evidence="11">
    <location>
        <begin position="250"/>
        <end position="330"/>
    </location>
</feature>
<dbReference type="InterPro" id="IPR051036">
    <property type="entry name" value="SIGLEC"/>
</dbReference>
<dbReference type="GeneID" id="101403734"/>
<evidence type="ECO:0000256" key="1">
    <source>
        <dbReference type="ARBA" id="ARBA00004479"/>
    </source>
</evidence>
<comment type="subcellular location">
    <subcellularLocation>
        <location evidence="1">Membrane</location>
        <topology evidence="1">Single-pass type I membrane protein</topology>
    </subcellularLocation>
</comment>
<evidence type="ECO:0000259" key="11">
    <source>
        <dbReference type="PROSITE" id="PS50835"/>
    </source>
</evidence>
<dbReference type="PANTHER" id="PTHR12035">
    <property type="entry name" value="SIALIC ACID BINDING IMMUNOGLOBULIN-LIKE LECTIN"/>
    <property type="match status" value="1"/>
</dbReference>
<dbReference type="SMART" id="SM00409">
    <property type="entry name" value="IG"/>
    <property type="match status" value="3"/>
</dbReference>
<keyword evidence="7 9" id="KW-0472">Membrane</keyword>
<keyword evidence="4" id="KW-0677">Repeat</keyword>
<dbReference type="PANTHER" id="PTHR12035:SF139">
    <property type="entry name" value="IG-LIKE DOMAIN-CONTAINING PROTEIN"/>
    <property type="match status" value="1"/>
</dbReference>
<sequence length="462" mass="50320">MLPLLLLSLLWAGSQAQYGRFQLQVESVTVQEGLCVRVPCNVSYPAHGYTDSDPAHGYWFRQWEYQHQRTLVATNNPDHEVQEATQGRFHLLGDPRVYDCSLDIRDARRKDSGTYFFRIERGFYVKYDYRENPLSMRVTALTQTPDVHFQGTLESGHPKNITCAVPWACERGTPPTFSWIGVALNPWGPKSPHSSVLTLTPGPQDHGTNLTCQVTFPGAGVSSERTIQLNVSYAPQNLTISVFRKEGTGPEALGNGSSLPVQEGQSLRLVCVAHSNPPARMSWTRGSLPLSPSQPSNPGVLELPQVELRDHGKYVCRAQHLLGSLEASLSLFVTKPPQLFGPSCSWEDKGLHCSCSAQAQPAPSLYWRLREELVEGNHSNTSLTVTSSSTGPWANSSLILSGGLCSSLKLSCEARNAHGNQSTTVLLLPGRPGPRTGAIVGAIGGAGVTALLALCFCLIFFV</sequence>
<evidence type="ECO:0000256" key="2">
    <source>
        <dbReference type="ARBA" id="ARBA00022692"/>
    </source>
</evidence>
<dbReference type="InterPro" id="IPR036179">
    <property type="entry name" value="Ig-like_dom_sf"/>
</dbReference>
<feature type="signal peptide" evidence="10">
    <location>
        <begin position="1"/>
        <end position="16"/>
    </location>
</feature>
<feature type="domain" description="Ig-like" evidence="11">
    <location>
        <begin position="145"/>
        <end position="228"/>
    </location>
</feature>
<dbReference type="RefSeq" id="XP_014653070.1">
    <property type="nucleotide sequence ID" value="XM_014797584.1"/>
</dbReference>
<dbReference type="InterPro" id="IPR003599">
    <property type="entry name" value="Ig_sub"/>
</dbReference>
<accession>A0ABM1DMN9</accession>
<dbReference type="InterPro" id="IPR003598">
    <property type="entry name" value="Ig_sub2"/>
</dbReference>
<dbReference type="SMART" id="SM00408">
    <property type="entry name" value="IGc2"/>
    <property type="match status" value="1"/>
</dbReference>
<keyword evidence="6 9" id="KW-1133">Transmembrane helix</keyword>
<dbReference type="Pfam" id="PF07686">
    <property type="entry name" value="V-set"/>
    <property type="match status" value="1"/>
</dbReference>
<evidence type="ECO:0000256" key="4">
    <source>
        <dbReference type="ARBA" id="ARBA00022737"/>
    </source>
</evidence>
<keyword evidence="5" id="KW-0130">Cell adhesion</keyword>
<dbReference type="Proteomes" id="UP000694910">
    <property type="component" value="Unplaced"/>
</dbReference>
<feature type="transmembrane region" description="Helical" evidence="9">
    <location>
        <begin position="438"/>
        <end position="461"/>
    </location>
</feature>
<evidence type="ECO:0000256" key="3">
    <source>
        <dbReference type="ARBA" id="ARBA00022734"/>
    </source>
</evidence>
<keyword evidence="2 9" id="KW-0812">Transmembrane</keyword>
<dbReference type="InterPro" id="IPR013783">
    <property type="entry name" value="Ig-like_fold"/>
</dbReference>
<dbReference type="InterPro" id="IPR013106">
    <property type="entry name" value="Ig_V-set"/>
</dbReference>
<dbReference type="InterPro" id="IPR007110">
    <property type="entry name" value="Ig-like_dom"/>
</dbReference>
<evidence type="ECO:0000313" key="13">
    <source>
        <dbReference type="RefSeq" id="XP_014653070.1"/>
    </source>
</evidence>
<name>A0ABM1DMN9_CERSS</name>